<keyword evidence="5" id="KW-1185">Reference proteome</keyword>
<organism evidence="4 5">
    <name type="scientific">Cellulomonas denverensis</name>
    <dbReference type="NCBI Taxonomy" id="264297"/>
    <lineage>
        <taxon>Bacteria</taxon>
        <taxon>Bacillati</taxon>
        <taxon>Actinomycetota</taxon>
        <taxon>Actinomycetes</taxon>
        <taxon>Micrococcales</taxon>
        <taxon>Cellulomonadaceae</taxon>
        <taxon>Cellulomonas</taxon>
    </lineage>
</organism>
<gene>
    <name evidence="4" type="ORF">HGA03_12865</name>
</gene>
<dbReference type="EMBL" id="JAAXOX010000007">
    <property type="protein sequence ID" value="NKY23556.1"/>
    <property type="molecule type" value="Genomic_DNA"/>
</dbReference>
<dbReference type="SUPFAM" id="SSF55166">
    <property type="entry name" value="Hedgehog/DD-peptidase"/>
    <property type="match status" value="1"/>
</dbReference>
<dbReference type="AlphaFoldDB" id="A0A7X6KWI4"/>
<evidence type="ECO:0000256" key="2">
    <source>
        <dbReference type="SAM" id="MobiDB-lite"/>
    </source>
</evidence>
<comment type="caution">
    <text evidence="4">The sequence shown here is derived from an EMBL/GenBank/DDBJ whole genome shotgun (WGS) entry which is preliminary data.</text>
</comment>
<sequence>MDLNSPSSLPSAAPLTRRALRESGDLTLTRSERRERRHRDHPSGAGPRVGARVAKGAVAVGLAFGVGGFTAAAERGAQESPEVVAEPVTPVLTPTALAERRDAAGQASAVAAEAQQTRSAAEAAAVSADSVATLERAINELGIILTTAQQTQPAVTHLTPVTETEDVPVVVQSSTAATEALTTAQPEPSGSASEAADETETVSDPAAAQLLDATERVRTLTQQIQVVTEIADQAAAEEAARVAAEEAARQEAEALAAAQAEAERRAAQAASLDAYENGRIPSEALCGLDFTSGQLRCDAAEALNALNQAYRAEFGTDMIVSDTYRSYAAQVACVAAKGALCATPGTSNHGNGTAVDLGGKLSSFGTTQHGWLLEHAQEYGWDLPSWARANGSKPEPWHWEFTA</sequence>
<evidence type="ECO:0000313" key="5">
    <source>
        <dbReference type="Proteomes" id="UP000581206"/>
    </source>
</evidence>
<feature type="compositionally biased region" description="Basic and acidic residues" evidence="2">
    <location>
        <begin position="19"/>
        <end position="34"/>
    </location>
</feature>
<dbReference type="Gene3D" id="3.30.1380.10">
    <property type="match status" value="1"/>
</dbReference>
<evidence type="ECO:0000313" key="4">
    <source>
        <dbReference type="EMBL" id="NKY23556.1"/>
    </source>
</evidence>
<name>A0A7X6KWI4_9CELL</name>
<dbReference type="RefSeq" id="WP_168630693.1">
    <property type="nucleotide sequence ID" value="NZ_BONL01000025.1"/>
</dbReference>
<reference evidence="4 5" key="1">
    <citation type="submission" date="2020-04" db="EMBL/GenBank/DDBJ databases">
        <title>MicrobeNet Type strains.</title>
        <authorList>
            <person name="Nicholson A.C."/>
        </authorList>
    </citation>
    <scope>NUCLEOTIDE SEQUENCE [LARGE SCALE GENOMIC DNA]</scope>
    <source>
        <strain evidence="4 5">ATCC BAA-788</strain>
    </source>
</reference>
<evidence type="ECO:0000259" key="3">
    <source>
        <dbReference type="Pfam" id="PF02557"/>
    </source>
</evidence>
<dbReference type="InterPro" id="IPR052179">
    <property type="entry name" value="DD-CPase-like"/>
</dbReference>
<dbReference type="Proteomes" id="UP000581206">
    <property type="component" value="Unassembled WGS sequence"/>
</dbReference>
<keyword evidence="1" id="KW-0175">Coiled coil</keyword>
<dbReference type="InterPro" id="IPR009045">
    <property type="entry name" value="Zn_M74/Hedgehog-like"/>
</dbReference>
<accession>A0A7X6KWI4</accession>
<protein>
    <recommendedName>
        <fullName evidence="3">D-alanyl-D-alanine carboxypeptidase-like core domain-containing protein</fullName>
    </recommendedName>
</protein>
<feature type="domain" description="D-alanyl-D-alanine carboxypeptidase-like core" evidence="3">
    <location>
        <begin position="294"/>
        <end position="402"/>
    </location>
</feature>
<dbReference type="PANTHER" id="PTHR34385">
    <property type="entry name" value="D-ALANYL-D-ALANINE CARBOXYPEPTIDASE"/>
    <property type="match status" value="1"/>
</dbReference>
<dbReference type="CDD" id="cd14814">
    <property type="entry name" value="Peptidase_M15"/>
    <property type="match status" value="1"/>
</dbReference>
<dbReference type="InterPro" id="IPR003709">
    <property type="entry name" value="VanY-like_core_dom"/>
</dbReference>
<feature type="coiled-coil region" evidence="1">
    <location>
        <begin position="233"/>
        <end position="265"/>
    </location>
</feature>
<feature type="compositionally biased region" description="Low complexity" evidence="2">
    <location>
        <begin position="1"/>
        <end position="15"/>
    </location>
</feature>
<proteinExistence type="predicted"/>
<feature type="region of interest" description="Disordered" evidence="2">
    <location>
        <begin position="180"/>
        <end position="203"/>
    </location>
</feature>
<feature type="region of interest" description="Disordered" evidence="2">
    <location>
        <begin position="1"/>
        <end position="50"/>
    </location>
</feature>
<dbReference type="GO" id="GO:0008233">
    <property type="term" value="F:peptidase activity"/>
    <property type="evidence" value="ECO:0007669"/>
    <property type="project" value="InterPro"/>
</dbReference>
<dbReference type="PANTHER" id="PTHR34385:SF1">
    <property type="entry name" value="PEPTIDOGLYCAN L-ALANYL-D-GLUTAMATE ENDOPEPTIDASE CWLK"/>
    <property type="match status" value="1"/>
</dbReference>
<dbReference type="GO" id="GO:0006508">
    <property type="term" value="P:proteolysis"/>
    <property type="evidence" value="ECO:0007669"/>
    <property type="project" value="InterPro"/>
</dbReference>
<dbReference type="Pfam" id="PF02557">
    <property type="entry name" value="VanY"/>
    <property type="match status" value="1"/>
</dbReference>
<evidence type="ECO:0000256" key="1">
    <source>
        <dbReference type="SAM" id="Coils"/>
    </source>
</evidence>